<feature type="transmembrane region" description="Helical" evidence="2">
    <location>
        <begin position="71"/>
        <end position="91"/>
    </location>
</feature>
<keyword evidence="2" id="KW-1133">Transmembrane helix</keyword>
<dbReference type="AlphaFoldDB" id="A0A2T0LKD4"/>
<name>A0A2T0LKD4_9PSEU</name>
<feature type="region of interest" description="Disordered" evidence="1">
    <location>
        <begin position="161"/>
        <end position="252"/>
    </location>
</feature>
<feature type="transmembrane region" description="Helical" evidence="2">
    <location>
        <begin position="125"/>
        <end position="146"/>
    </location>
</feature>
<evidence type="ECO:0000313" key="3">
    <source>
        <dbReference type="EMBL" id="PRX43321.1"/>
    </source>
</evidence>
<keyword evidence="2" id="KW-0472">Membrane</keyword>
<dbReference type="Pfam" id="PF17270">
    <property type="entry name" value="DUF5336"/>
    <property type="match status" value="1"/>
</dbReference>
<keyword evidence="2" id="KW-0812">Transmembrane</keyword>
<feature type="compositionally biased region" description="Low complexity" evidence="1">
    <location>
        <begin position="14"/>
        <end position="28"/>
    </location>
</feature>
<accession>A0A2T0LKD4</accession>
<feature type="region of interest" description="Disordered" evidence="1">
    <location>
        <begin position="1"/>
        <end position="29"/>
    </location>
</feature>
<evidence type="ECO:0000256" key="1">
    <source>
        <dbReference type="SAM" id="MobiDB-lite"/>
    </source>
</evidence>
<organism evidence="3 4">
    <name type="scientific">Prauserella shujinwangii</name>
    <dbReference type="NCBI Taxonomy" id="1453103"/>
    <lineage>
        <taxon>Bacteria</taxon>
        <taxon>Bacillati</taxon>
        <taxon>Actinomycetota</taxon>
        <taxon>Actinomycetes</taxon>
        <taxon>Pseudonocardiales</taxon>
        <taxon>Pseudonocardiaceae</taxon>
        <taxon>Prauserella</taxon>
    </lineage>
</organism>
<evidence type="ECO:0000256" key="2">
    <source>
        <dbReference type="SAM" id="Phobius"/>
    </source>
</evidence>
<dbReference type="RefSeq" id="WP_106182613.1">
    <property type="nucleotide sequence ID" value="NZ_PVNH01000016.1"/>
</dbReference>
<feature type="transmembrane region" description="Helical" evidence="2">
    <location>
        <begin position="41"/>
        <end position="59"/>
    </location>
</feature>
<feature type="transmembrane region" description="Helical" evidence="2">
    <location>
        <begin position="98"/>
        <end position="119"/>
    </location>
</feature>
<comment type="caution">
    <text evidence="3">The sequence shown here is derived from an EMBL/GenBank/DDBJ whole genome shotgun (WGS) entry which is preliminary data.</text>
</comment>
<proteinExistence type="predicted"/>
<dbReference type="EMBL" id="PVNH01000016">
    <property type="protein sequence ID" value="PRX43321.1"/>
    <property type="molecule type" value="Genomic_DNA"/>
</dbReference>
<dbReference type="InterPro" id="IPR035166">
    <property type="entry name" value="DUF5336"/>
</dbReference>
<evidence type="ECO:0000313" key="4">
    <source>
        <dbReference type="Proteomes" id="UP000238362"/>
    </source>
</evidence>
<sequence length="252" mass="26142">MTFPSGAPGGFPGQGPHQPQQPYPGAAPSTGGGAKLGLPELLYLAIAGVGVLNLFLGFVNADTDSNFYEVGLGWVPGLLLLSGITAASNILPGDQKPGVWPAAFAAAAMLPYLFTVFYANDLQAGGILVLIFGILQLLAAVVVYLFDVGILKPPAPQAAPYGGPGPYGQQQYGQQPGPFGQQQYGQQQPQQQGGEQPTKFAQPVNQPVNQPGQQPTQYASQQGQFYHQQQSGEGGQQQKPGTPPGGFGQPGS</sequence>
<keyword evidence="4" id="KW-1185">Reference proteome</keyword>
<protein>
    <recommendedName>
        <fullName evidence="5">34 kDa antigenic protein</fullName>
    </recommendedName>
</protein>
<dbReference type="Proteomes" id="UP000238362">
    <property type="component" value="Unassembled WGS sequence"/>
</dbReference>
<dbReference type="OrthoDB" id="3698541at2"/>
<reference evidence="3 4" key="1">
    <citation type="submission" date="2018-03" db="EMBL/GenBank/DDBJ databases">
        <title>Genomic Encyclopedia of Type Strains, Phase III (KMG-III): the genomes of soil and plant-associated and newly described type strains.</title>
        <authorList>
            <person name="Whitman W."/>
        </authorList>
    </citation>
    <scope>NUCLEOTIDE SEQUENCE [LARGE SCALE GENOMIC DNA]</scope>
    <source>
        <strain evidence="3 4">CGMCC 4.7125</strain>
    </source>
</reference>
<gene>
    <name evidence="3" type="ORF">B0I33_11654</name>
</gene>
<evidence type="ECO:0008006" key="5">
    <source>
        <dbReference type="Google" id="ProtNLM"/>
    </source>
</evidence>
<feature type="compositionally biased region" description="Low complexity" evidence="1">
    <location>
        <begin position="167"/>
        <end position="240"/>
    </location>
</feature>